<evidence type="ECO:0000256" key="7">
    <source>
        <dbReference type="ARBA" id="ARBA00048714"/>
    </source>
</evidence>
<evidence type="ECO:0000256" key="8">
    <source>
        <dbReference type="HAMAP-Rule" id="MF_01255"/>
    </source>
</evidence>
<dbReference type="STRING" id="1196353.SAMN05444921_10477"/>
<dbReference type="PANTHER" id="PTHR39289:SF1">
    <property type="entry name" value="L-ECTOINE SYNTHASE"/>
    <property type="match status" value="1"/>
</dbReference>
<dbReference type="AlphaFoldDB" id="A0A1G9QJI6"/>
<evidence type="ECO:0000256" key="1">
    <source>
        <dbReference type="ARBA" id="ARBA00005181"/>
    </source>
</evidence>
<proteinExistence type="inferred from homology"/>
<comment type="pathway">
    <text evidence="1 8">Amine and polyamine biosynthesis; ectoine biosynthesis; L-ectoine from L-aspartate 4-semialdehyde: step 3/3.</text>
</comment>
<keyword evidence="5 8" id="KW-0456">Lyase</keyword>
<evidence type="ECO:0000256" key="6">
    <source>
        <dbReference type="ARBA" id="ARBA00033271"/>
    </source>
</evidence>
<dbReference type="EC" id="4.2.1.108" evidence="3 8"/>
<dbReference type="InterPro" id="IPR014710">
    <property type="entry name" value="RmlC-like_jellyroll"/>
</dbReference>
<dbReference type="Pfam" id="PF06339">
    <property type="entry name" value="Ectoine_synth"/>
    <property type="match status" value="1"/>
</dbReference>
<dbReference type="InterPro" id="IPR011051">
    <property type="entry name" value="RmlC_Cupin_sf"/>
</dbReference>
<dbReference type="EMBL" id="FNHI01000004">
    <property type="protein sequence ID" value="SDM11149.1"/>
    <property type="molecule type" value="Genomic_DNA"/>
</dbReference>
<dbReference type="UniPathway" id="UPA00067">
    <property type="reaction ID" value="UER00123"/>
</dbReference>
<gene>
    <name evidence="8" type="primary">ectC</name>
    <name evidence="10" type="ORF">SAMN05444921_10477</name>
</gene>
<evidence type="ECO:0000256" key="9">
    <source>
        <dbReference type="SAM" id="MobiDB-lite"/>
    </source>
</evidence>
<dbReference type="GO" id="GO:0019491">
    <property type="term" value="P:ectoine biosynthetic process"/>
    <property type="evidence" value="ECO:0007669"/>
    <property type="project" value="UniProtKB-UniRule"/>
</dbReference>
<name>A0A1G9QJI6_9ACTN</name>
<dbReference type="Gene3D" id="2.60.120.10">
    <property type="entry name" value="Jelly Rolls"/>
    <property type="match status" value="1"/>
</dbReference>
<dbReference type="CDD" id="cd06978">
    <property type="entry name" value="cupin_EctC"/>
    <property type="match status" value="1"/>
</dbReference>
<comment type="function">
    <text evidence="8">Catalyzes the circularization of gamma-N-acetyl-alpha,gamma-diaminobutyric acid (ADABA) to ectoine (1,4,5,6-tetrahydro-2-methyl-4-pyrimidine carboxylic acid), which is an excellent osmoprotectant.</text>
</comment>
<protein>
    <recommendedName>
        <fullName evidence="4 8">L-ectoine synthase</fullName>
        <ecNumber evidence="3 8">4.2.1.108</ecNumber>
    </recommendedName>
    <alternativeName>
        <fullName evidence="6 8">N-acetyldiaminobutyrate dehydratase</fullName>
    </alternativeName>
</protein>
<evidence type="ECO:0000313" key="11">
    <source>
        <dbReference type="Proteomes" id="UP000199063"/>
    </source>
</evidence>
<reference evidence="11" key="1">
    <citation type="submission" date="2016-10" db="EMBL/GenBank/DDBJ databases">
        <authorList>
            <person name="Varghese N."/>
            <person name="Submissions S."/>
        </authorList>
    </citation>
    <scope>NUCLEOTIDE SEQUENCE [LARGE SCALE GENOMIC DNA]</scope>
    <source>
        <strain evidence="11">CGMCC 4.7042</strain>
    </source>
</reference>
<dbReference type="GO" id="GO:0033990">
    <property type="term" value="F:ectoine synthase activity"/>
    <property type="evidence" value="ECO:0007669"/>
    <property type="project" value="UniProtKB-EC"/>
</dbReference>
<dbReference type="NCBIfam" id="NF009806">
    <property type="entry name" value="PRK13290.1"/>
    <property type="match status" value="1"/>
</dbReference>
<dbReference type="InterPro" id="IPR010462">
    <property type="entry name" value="Ectoine_synth"/>
</dbReference>
<evidence type="ECO:0000256" key="2">
    <source>
        <dbReference type="ARBA" id="ARBA00009637"/>
    </source>
</evidence>
<keyword evidence="11" id="KW-1185">Reference proteome</keyword>
<accession>A0A1G9QJI6</accession>
<organism evidence="10 11">
    <name type="scientific">Streptomyces wuyuanensis</name>
    <dbReference type="NCBI Taxonomy" id="1196353"/>
    <lineage>
        <taxon>Bacteria</taxon>
        <taxon>Bacillati</taxon>
        <taxon>Actinomycetota</taxon>
        <taxon>Actinomycetes</taxon>
        <taxon>Kitasatosporales</taxon>
        <taxon>Streptomycetaceae</taxon>
        <taxon>Streptomyces</taxon>
    </lineage>
</organism>
<sequence length="169" mass="19012">MPSARPPDAPAASTTPYGEEKKGFERTVIVRSLKDIENTDRHVRSKSGTWESKRIVLAKEKVGFSFHETVLYAGTETSMWYANHIEAVLCVEGEAELTNDETGEAHWIEPGTMYLLDGHERHTLRPKTDFRCVCVFNPPVTGREDHDENGTYPPPEPEAWGDPKLTEEG</sequence>
<dbReference type="PANTHER" id="PTHR39289">
    <property type="match status" value="1"/>
</dbReference>
<feature type="region of interest" description="Disordered" evidence="9">
    <location>
        <begin position="1"/>
        <end position="23"/>
    </location>
</feature>
<dbReference type="Proteomes" id="UP000199063">
    <property type="component" value="Unassembled WGS sequence"/>
</dbReference>
<comment type="similarity">
    <text evidence="2 8">Belongs to the ectoine synthase family.</text>
</comment>
<evidence type="ECO:0000256" key="3">
    <source>
        <dbReference type="ARBA" id="ARBA00013192"/>
    </source>
</evidence>
<feature type="region of interest" description="Disordered" evidence="9">
    <location>
        <begin position="141"/>
        <end position="169"/>
    </location>
</feature>
<evidence type="ECO:0000256" key="5">
    <source>
        <dbReference type="ARBA" id="ARBA00023239"/>
    </source>
</evidence>
<dbReference type="HAMAP" id="MF_01255">
    <property type="entry name" value="Ectoine_synth"/>
    <property type="match status" value="1"/>
</dbReference>
<evidence type="ECO:0000256" key="4">
    <source>
        <dbReference type="ARBA" id="ARBA00019707"/>
    </source>
</evidence>
<dbReference type="SUPFAM" id="SSF51182">
    <property type="entry name" value="RmlC-like cupins"/>
    <property type="match status" value="1"/>
</dbReference>
<comment type="catalytic activity">
    <reaction evidence="7 8">
        <text>(2S)-4-acetamido-2-aminobutanoate = L-ectoine + H2O</text>
        <dbReference type="Rhea" id="RHEA:17281"/>
        <dbReference type="ChEBI" id="CHEBI:15377"/>
        <dbReference type="ChEBI" id="CHEBI:58515"/>
        <dbReference type="ChEBI" id="CHEBI:58929"/>
        <dbReference type="EC" id="4.2.1.108"/>
    </reaction>
</comment>
<evidence type="ECO:0000313" key="10">
    <source>
        <dbReference type="EMBL" id="SDM11149.1"/>
    </source>
</evidence>